<reference evidence="2" key="1">
    <citation type="submission" date="2020-10" db="EMBL/GenBank/DDBJ databases">
        <authorList>
            <person name="Castelo-Branco R."/>
            <person name="Eusebio N."/>
            <person name="Adriana R."/>
            <person name="Vieira A."/>
            <person name="Brugerolle De Fraissinette N."/>
            <person name="Rezende De Castro R."/>
            <person name="Schneider M.P."/>
            <person name="Vasconcelos V."/>
            <person name="Leao P.N."/>
        </authorList>
    </citation>
    <scope>NUCLEOTIDE SEQUENCE</scope>
    <source>
        <strain evidence="2">LEGE 11480</strain>
    </source>
</reference>
<keyword evidence="3" id="KW-1185">Reference proteome</keyword>
<dbReference type="EMBL" id="JADEXQ010000010">
    <property type="protein sequence ID" value="MBE9029032.1"/>
    <property type="molecule type" value="Genomic_DNA"/>
</dbReference>
<organism evidence="2 3">
    <name type="scientific">Romeriopsis navalis LEGE 11480</name>
    <dbReference type="NCBI Taxonomy" id="2777977"/>
    <lineage>
        <taxon>Bacteria</taxon>
        <taxon>Bacillati</taxon>
        <taxon>Cyanobacteriota</taxon>
        <taxon>Cyanophyceae</taxon>
        <taxon>Leptolyngbyales</taxon>
        <taxon>Leptolyngbyaceae</taxon>
        <taxon>Romeriopsis</taxon>
        <taxon>Romeriopsis navalis</taxon>
    </lineage>
</organism>
<name>A0A928VMC9_9CYAN</name>
<sequence length="187" mass="20926">MKKQTKALCSLGLAAAPMMTGAIISSTPQLAIAHPPEPGQGKVLLTVLKATGLSKFDKKTRFKKKHHRPDFYLRITTNARQGFVKSGKMNNKTVAYFNYKLAVKPPKKQLLSYGIKLLDSDRFNRDDLADINPLPRKRELKIFYSPKSGLVFGPDGRQIGKHGQQITVKGNATKHRASITFRIDRTH</sequence>
<evidence type="ECO:0000256" key="1">
    <source>
        <dbReference type="SAM" id="SignalP"/>
    </source>
</evidence>
<feature type="chain" id="PRO_5037127246" evidence="1">
    <location>
        <begin position="23"/>
        <end position="187"/>
    </location>
</feature>
<protein>
    <submittedName>
        <fullName evidence="2">Uncharacterized protein</fullName>
    </submittedName>
</protein>
<comment type="caution">
    <text evidence="2">The sequence shown here is derived from an EMBL/GenBank/DDBJ whole genome shotgun (WGS) entry which is preliminary data.</text>
</comment>
<evidence type="ECO:0000313" key="3">
    <source>
        <dbReference type="Proteomes" id="UP000625316"/>
    </source>
</evidence>
<proteinExistence type="predicted"/>
<dbReference type="RefSeq" id="WP_264323852.1">
    <property type="nucleotide sequence ID" value="NZ_JADEXQ010000010.1"/>
</dbReference>
<gene>
    <name evidence="2" type="ORF">IQ266_04555</name>
</gene>
<keyword evidence="1" id="KW-0732">Signal</keyword>
<dbReference type="Proteomes" id="UP000625316">
    <property type="component" value="Unassembled WGS sequence"/>
</dbReference>
<evidence type="ECO:0000313" key="2">
    <source>
        <dbReference type="EMBL" id="MBE9029032.1"/>
    </source>
</evidence>
<accession>A0A928VMC9</accession>
<feature type="signal peptide" evidence="1">
    <location>
        <begin position="1"/>
        <end position="22"/>
    </location>
</feature>
<dbReference type="AlphaFoldDB" id="A0A928VMC9"/>